<dbReference type="GeneID" id="11497607"/>
<dbReference type="STRING" id="1071378.G0WHQ8"/>
<dbReference type="PANTHER" id="PTHR12197">
    <property type="entry name" value="HISTONE-LYSINE N-METHYLTRANSFERASE SMYD"/>
    <property type="match status" value="1"/>
</dbReference>
<dbReference type="HOGENOM" id="CLU_038964_1_0_1"/>
<dbReference type="KEGG" id="ndi:NDAI_0K01280"/>
<dbReference type="PANTHER" id="PTHR12197:SF294">
    <property type="entry name" value="POTENTIAL PROTEIN LYSINE METHYLTRANSFERASE SET6"/>
    <property type="match status" value="1"/>
</dbReference>
<evidence type="ECO:0000313" key="2">
    <source>
        <dbReference type="EMBL" id="CCD27319.1"/>
    </source>
</evidence>
<accession>G0WHQ8</accession>
<dbReference type="EMBL" id="HE580277">
    <property type="protein sequence ID" value="CCD27319.1"/>
    <property type="molecule type" value="Genomic_DNA"/>
</dbReference>
<keyword evidence="3" id="KW-1185">Reference proteome</keyword>
<organism evidence="2 3">
    <name type="scientific">Naumovozyma dairenensis (strain ATCC 10597 / BCRC 20456 / CBS 421 / NBRC 0211 / NRRL Y-12639)</name>
    <name type="common">Saccharomyces dairenensis</name>
    <dbReference type="NCBI Taxonomy" id="1071378"/>
    <lineage>
        <taxon>Eukaryota</taxon>
        <taxon>Fungi</taxon>
        <taxon>Dikarya</taxon>
        <taxon>Ascomycota</taxon>
        <taxon>Saccharomycotina</taxon>
        <taxon>Saccharomycetes</taxon>
        <taxon>Saccharomycetales</taxon>
        <taxon>Saccharomycetaceae</taxon>
        <taxon>Naumovozyma</taxon>
    </lineage>
</organism>
<dbReference type="Pfam" id="PF00856">
    <property type="entry name" value="SET"/>
    <property type="match status" value="1"/>
</dbReference>
<name>G0WHQ8_NAUDC</name>
<dbReference type="OrthoDB" id="1028014at2759"/>
<dbReference type="AlphaFoldDB" id="G0WHQ8"/>
<feature type="domain" description="SET" evidence="1">
    <location>
        <begin position="14"/>
        <end position="352"/>
    </location>
</feature>
<dbReference type="InterPro" id="IPR046341">
    <property type="entry name" value="SET_dom_sf"/>
</dbReference>
<dbReference type="OMA" id="FRKEVCH"/>
<reference evidence="2 3" key="1">
    <citation type="journal article" date="2011" name="Proc. Natl. Acad. Sci. U.S.A.">
        <title>Evolutionary erosion of yeast sex chromosomes by mating-type switching accidents.</title>
        <authorList>
            <person name="Gordon J.L."/>
            <person name="Armisen D."/>
            <person name="Proux-Wera E."/>
            <person name="Oheigeartaigh S.S."/>
            <person name="Byrne K.P."/>
            <person name="Wolfe K.H."/>
        </authorList>
    </citation>
    <scope>NUCLEOTIDE SEQUENCE [LARGE SCALE GENOMIC DNA]</scope>
    <source>
        <strain evidence="3">ATCC 10597 / BCRC 20456 / CBS 421 / NBRC 0211 / NRRL Y-12639</strain>
    </source>
</reference>
<dbReference type="CDD" id="cd20071">
    <property type="entry name" value="SET_SMYD"/>
    <property type="match status" value="1"/>
</dbReference>
<evidence type="ECO:0000313" key="3">
    <source>
        <dbReference type="Proteomes" id="UP000000689"/>
    </source>
</evidence>
<proteinExistence type="predicted"/>
<dbReference type="RefSeq" id="XP_003672562.1">
    <property type="nucleotide sequence ID" value="XM_003672514.1"/>
</dbReference>
<dbReference type="GO" id="GO:0005634">
    <property type="term" value="C:nucleus"/>
    <property type="evidence" value="ECO:0007669"/>
    <property type="project" value="TreeGrafter"/>
</dbReference>
<evidence type="ECO:0000259" key="1">
    <source>
        <dbReference type="PROSITE" id="PS50280"/>
    </source>
</evidence>
<dbReference type="InterPro" id="IPR001214">
    <property type="entry name" value="SET_dom"/>
</dbReference>
<protein>
    <recommendedName>
        <fullName evidence="1">SET domain-containing protein</fullName>
    </recommendedName>
</protein>
<dbReference type="Proteomes" id="UP000000689">
    <property type="component" value="Chromosome 11"/>
</dbReference>
<dbReference type="InterPro" id="IPR050869">
    <property type="entry name" value="H3K4_H4K5_MeTrfase"/>
</dbReference>
<sequence length="383" mass="44906">MTIDNKNDLDNVSPFFEIKQTSWGGRACFSKCALPAGTPILEINNCIGSSLSYEFRKEVCHFCYFYHNGHTLKYRLEKEHLKFMENCNDKENGEGKKSTRMNNKAKFQGAGLWFCSELCRSKFIKQPHIWELVQCYEILWCNLQKMFKRENPDDVTGREEQLNSIIITEDVIQRSWDDCQHNWIPRIDKMSAAKKLHNLPVISEDEYCCAKFVCESLFRLKYIDSDSITKKCFNGLQSNELSKIHEFPVLLHFQELVFKTLYILLPDYLRTQLTIENFRHIVGSEYGNAFGIWETGETPESREWFGFEVLPEASYFNHSCKPNITKTREGRTMEFTLNSNVAKGTEICIDYSGVLDLPTKKRRKFLHDTWFFDCLCVRCKSEM</sequence>
<dbReference type="PROSITE" id="PS50280">
    <property type="entry name" value="SET"/>
    <property type="match status" value="1"/>
</dbReference>
<dbReference type="SUPFAM" id="SSF82199">
    <property type="entry name" value="SET domain"/>
    <property type="match status" value="1"/>
</dbReference>
<dbReference type="eggNOG" id="KOG2084">
    <property type="taxonomic scope" value="Eukaryota"/>
</dbReference>
<gene>
    <name evidence="2" type="primary">NDAI0K01280</name>
    <name evidence="2" type="ordered locus">NDAI_0K01280</name>
</gene>
<dbReference type="Gene3D" id="2.170.270.10">
    <property type="entry name" value="SET domain"/>
    <property type="match status" value="1"/>
</dbReference>
<dbReference type="SMART" id="SM00317">
    <property type="entry name" value="SET"/>
    <property type="match status" value="1"/>
</dbReference>